<dbReference type="PANTHER" id="PTHR42909">
    <property type="entry name" value="ZGC:136858"/>
    <property type="match status" value="1"/>
</dbReference>
<dbReference type="InterPro" id="IPR007342">
    <property type="entry name" value="PsuG"/>
</dbReference>
<dbReference type="InterPro" id="IPR011611">
    <property type="entry name" value="PfkB_dom"/>
</dbReference>
<keyword evidence="3" id="KW-0418">Kinase</keyword>
<dbReference type="GO" id="GO:0005737">
    <property type="term" value="C:cytoplasm"/>
    <property type="evidence" value="ECO:0007669"/>
    <property type="project" value="TreeGrafter"/>
</dbReference>
<gene>
    <name evidence="10" type="ORF">A4X13_0g2378</name>
</gene>
<sequence>MNGLSRLVRVHESVIAAVASRRPCVALESTIITHGLRYPNNLETALACEDAIREQGAVPATIALLDGVAHIGLDRGQLERIAEAAGKKTSDDGGGVRSKPIKAGRRDLATVLALGKGTIGGTTVSGTMALAHLAGIPIFATGGIGGVHRGAERTMDISADLTELSRTPVSVFCSGAKSILDLPLTLEYLETAGVTVASFHPRGRFPAFYSQDSGLDVTPVRDISHAAAIIHASASLGLKNGIVFGVPIPDSHAPAAEEIQRAVEQAVSESVEQGIDRRGKEVTPWLLARVGQLTDKALESNMALVVNNARVAAQTAARYCSMQDEQQDRTSSDSSSKSFLSSASQVSKPRLDAPVSILVVGCAAVDISARARDASISQSTATTHPGQISLSPGGVARNIAEAASRLSSASSLDSSTSIVKLVAPIADDAFGTFLLDEAERAGMRQDGFYIVKRPSAAADRQEEHSGDEQLVPRTAVCSLSLNSEGNLLHGIADFDATLNSDKTDPATSNELGRPQHFAQHLRECLRSLVTSGAQPIVAFDANLGPTVLRQLIETKQEHPSATPAPVLLYEPTSLPKCGEALIALRDFMAGSKRESMTEPLIDICTPNALELLGMHAAAVELGLVHPSRRINVDMSSAVKDAVSEEILQAANDLSSLFGWIFLKREKHGVTVFRRRRAWLGSSSLPVLEITQHPVPLRLEASEIANTTGAGDTFAGALLAGISLIGSPSSWTNADLEDIVTWAQRAAACTVRSSLSVAPELNNLPFVKEIKKQ</sequence>
<evidence type="ECO:0000256" key="7">
    <source>
        <dbReference type="ARBA" id="ARBA00023295"/>
    </source>
</evidence>
<evidence type="ECO:0000256" key="4">
    <source>
        <dbReference type="ARBA" id="ARBA00022801"/>
    </source>
</evidence>
<keyword evidence="4" id="KW-0378">Hydrolase</keyword>
<evidence type="ECO:0000256" key="1">
    <source>
        <dbReference type="ARBA" id="ARBA00022679"/>
    </source>
</evidence>
<keyword evidence="11" id="KW-1185">Reference proteome</keyword>
<dbReference type="InterPro" id="IPR022830">
    <property type="entry name" value="Indigdn_synthA-like"/>
</dbReference>
<evidence type="ECO:0000256" key="5">
    <source>
        <dbReference type="ARBA" id="ARBA00023211"/>
    </source>
</evidence>
<dbReference type="GO" id="GO:0016798">
    <property type="term" value="F:hydrolase activity, acting on glycosyl bonds"/>
    <property type="evidence" value="ECO:0007669"/>
    <property type="project" value="UniProtKB-KW"/>
</dbReference>
<dbReference type="GO" id="GO:0004730">
    <property type="term" value="F:pseudouridylate synthase activity"/>
    <property type="evidence" value="ECO:0007669"/>
    <property type="project" value="InterPro"/>
</dbReference>
<feature type="compositionally biased region" description="Low complexity" evidence="8">
    <location>
        <begin position="332"/>
        <end position="343"/>
    </location>
</feature>
<dbReference type="SUPFAM" id="SSF110581">
    <property type="entry name" value="Indigoidine synthase A-like"/>
    <property type="match status" value="1"/>
</dbReference>
<reference evidence="10" key="2">
    <citation type="journal article" date="2019" name="IMA Fungus">
        <title>Genome sequencing and comparison of five Tilletia species to identify candidate genes for the detection of regulated species infecting wheat.</title>
        <authorList>
            <person name="Nguyen H.D.T."/>
            <person name="Sultana T."/>
            <person name="Kesanakurti P."/>
            <person name="Hambleton S."/>
        </authorList>
    </citation>
    <scope>NUCLEOTIDE SEQUENCE</scope>
    <source>
        <strain evidence="10">DAOMC 236416</strain>
    </source>
</reference>
<dbReference type="Pfam" id="PF00294">
    <property type="entry name" value="PfkB"/>
    <property type="match status" value="1"/>
</dbReference>
<evidence type="ECO:0000313" key="11">
    <source>
        <dbReference type="Proteomes" id="UP000077521"/>
    </source>
</evidence>
<protein>
    <recommendedName>
        <fullName evidence="9">Carbohydrate kinase PfkB domain-containing protein</fullName>
    </recommendedName>
</protein>
<keyword evidence="6" id="KW-0456">Lyase</keyword>
<dbReference type="InterPro" id="IPR002173">
    <property type="entry name" value="Carboh/pur_kinase_PfkB_CS"/>
</dbReference>
<dbReference type="Proteomes" id="UP000077521">
    <property type="component" value="Unassembled WGS sequence"/>
</dbReference>
<dbReference type="Gene3D" id="3.40.1790.10">
    <property type="entry name" value="Indigoidine synthase domain"/>
    <property type="match status" value="1"/>
</dbReference>
<evidence type="ECO:0000256" key="6">
    <source>
        <dbReference type="ARBA" id="ARBA00023239"/>
    </source>
</evidence>
<dbReference type="HAMAP" id="MF_01876">
    <property type="entry name" value="PsiMP_glycosidase"/>
    <property type="match status" value="1"/>
</dbReference>
<reference evidence="10" key="1">
    <citation type="submission" date="2016-04" db="EMBL/GenBank/DDBJ databases">
        <authorList>
            <person name="Nguyen H.D."/>
            <person name="Samba Siva P."/>
            <person name="Cullis J."/>
            <person name="Levesque C.A."/>
            <person name="Hambleton S."/>
        </authorList>
    </citation>
    <scope>NUCLEOTIDE SEQUENCE</scope>
    <source>
        <strain evidence="10">DAOMC 236416</strain>
    </source>
</reference>
<keyword evidence="7" id="KW-0326">Glycosidase</keyword>
<dbReference type="EMBL" id="LWDF02000112">
    <property type="protein sequence ID" value="KAE8257402.1"/>
    <property type="molecule type" value="Genomic_DNA"/>
</dbReference>
<name>A0A177TI14_9BASI</name>
<dbReference type="GO" id="GO:0016301">
    <property type="term" value="F:kinase activity"/>
    <property type="evidence" value="ECO:0007669"/>
    <property type="project" value="UniProtKB-KW"/>
</dbReference>
<evidence type="ECO:0000256" key="8">
    <source>
        <dbReference type="SAM" id="MobiDB-lite"/>
    </source>
</evidence>
<keyword evidence="2" id="KW-0479">Metal-binding</keyword>
<comment type="caution">
    <text evidence="10">The sequence shown here is derived from an EMBL/GenBank/DDBJ whole genome shotgun (WGS) entry which is preliminary data.</text>
</comment>
<dbReference type="SUPFAM" id="SSF53613">
    <property type="entry name" value="Ribokinase-like"/>
    <property type="match status" value="1"/>
</dbReference>
<proteinExistence type="inferred from homology"/>
<feature type="region of interest" description="Disordered" evidence="8">
    <location>
        <begin position="323"/>
        <end position="343"/>
    </location>
</feature>
<dbReference type="PANTHER" id="PTHR42909:SF1">
    <property type="entry name" value="CARBOHYDRATE KINASE PFKB DOMAIN-CONTAINING PROTEIN"/>
    <property type="match status" value="1"/>
</dbReference>
<dbReference type="Gene3D" id="3.40.1190.20">
    <property type="match status" value="1"/>
</dbReference>
<dbReference type="Pfam" id="PF04227">
    <property type="entry name" value="Indigoidine_A"/>
    <property type="match status" value="1"/>
</dbReference>
<evidence type="ECO:0000256" key="2">
    <source>
        <dbReference type="ARBA" id="ARBA00022723"/>
    </source>
</evidence>
<feature type="domain" description="Carbohydrate kinase PfkB" evidence="9">
    <location>
        <begin position="699"/>
        <end position="755"/>
    </location>
</feature>
<keyword evidence="1" id="KW-0808">Transferase</keyword>
<accession>A0A177TI14</accession>
<evidence type="ECO:0000256" key="3">
    <source>
        <dbReference type="ARBA" id="ARBA00022777"/>
    </source>
</evidence>
<dbReference type="InterPro" id="IPR029056">
    <property type="entry name" value="Ribokinase-like"/>
</dbReference>
<dbReference type="GO" id="GO:0046872">
    <property type="term" value="F:metal ion binding"/>
    <property type="evidence" value="ECO:0007669"/>
    <property type="project" value="UniProtKB-KW"/>
</dbReference>
<dbReference type="AlphaFoldDB" id="A0A177TI14"/>
<evidence type="ECO:0000259" key="9">
    <source>
        <dbReference type="Pfam" id="PF00294"/>
    </source>
</evidence>
<dbReference type="PROSITE" id="PS00584">
    <property type="entry name" value="PFKB_KINASES_2"/>
    <property type="match status" value="1"/>
</dbReference>
<evidence type="ECO:0000313" key="10">
    <source>
        <dbReference type="EMBL" id="KAE8257402.1"/>
    </source>
</evidence>
<organism evidence="10 11">
    <name type="scientific">Tilletia indica</name>
    <dbReference type="NCBI Taxonomy" id="43049"/>
    <lineage>
        <taxon>Eukaryota</taxon>
        <taxon>Fungi</taxon>
        <taxon>Dikarya</taxon>
        <taxon>Basidiomycota</taxon>
        <taxon>Ustilaginomycotina</taxon>
        <taxon>Exobasidiomycetes</taxon>
        <taxon>Tilletiales</taxon>
        <taxon>Tilletiaceae</taxon>
        <taxon>Tilletia</taxon>
    </lineage>
</organism>
<keyword evidence="5" id="KW-0464">Manganese</keyword>